<name>A0AAW2HUP6_9NEOP</name>
<keyword evidence="1" id="KW-0472">Membrane</keyword>
<gene>
    <name evidence="2" type="ORF">PYX00_006307</name>
</gene>
<evidence type="ECO:0000313" key="2">
    <source>
        <dbReference type="EMBL" id="KAL0273684.1"/>
    </source>
</evidence>
<feature type="transmembrane region" description="Helical" evidence="1">
    <location>
        <begin position="69"/>
        <end position="89"/>
    </location>
</feature>
<accession>A0AAW2HUP6</accession>
<dbReference type="AlphaFoldDB" id="A0AAW2HUP6"/>
<proteinExistence type="predicted"/>
<evidence type="ECO:0000256" key="1">
    <source>
        <dbReference type="SAM" id="Phobius"/>
    </source>
</evidence>
<dbReference type="EMBL" id="JARGDH010000003">
    <property type="protein sequence ID" value="KAL0273684.1"/>
    <property type="molecule type" value="Genomic_DNA"/>
</dbReference>
<protein>
    <submittedName>
        <fullName evidence="2">Uncharacterized protein</fullName>
    </submittedName>
</protein>
<feature type="transmembrane region" description="Helical" evidence="1">
    <location>
        <begin position="28"/>
        <end position="49"/>
    </location>
</feature>
<reference evidence="2" key="1">
    <citation type="journal article" date="2024" name="Gigascience">
        <title>Chromosome-level genome of the poultry shaft louse Menopon gallinae provides insight into the host-switching and adaptive evolution of parasitic lice.</title>
        <authorList>
            <person name="Xu Y."/>
            <person name="Ma L."/>
            <person name="Liu S."/>
            <person name="Liang Y."/>
            <person name="Liu Q."/>
            <person name="He Z."/>
            <person name="Tian L."/>
            <person name="Duan Y."/>
            <person name="Cai W."/>
            <person name="Li H."/>
            <person name="Song F."/>
        </authorList>
    </citation>
    <scope>NUCLEOTIDE SEQUENCE</scope>
    <source>
        <strain evidence="2">Cailab_2023a</strain>
    </source>
</reference>
<keyword evidence="1" id="KW-1133">Transmembrane helix</keyword>
<dbReference type="InterPro" id="IPR032145">
    <property type="entry name" value="DUF4818"/>
</dbReference>
<keyword evidence="1" id="KW-0812">Transmembrane</keyword>
<dbReference type="Pfam" id="PF16089">
    <property type="entry name" value="DUF4818"/>
    <property type="match status" value="1"/>
</dbReference>
<organism evidence="2">
    <name type="scientific">Menopon gallinae</name>
    <name type="common">poultry shaft louse</name>
    <dbReference type="NCBI Taxonomy" id="328185"/>
    <lineage>
        <taxon>Eukaryota</taxon>
        <taxon>Metazoa</taxon>
        <taxon>Ecdysozoa</taxon>
        <taxon>Arthropoda</taxon>
        <taxon>Hexapoda</taxon>
        <taxon>Insecta</taxon>
        <taxon>Pterygota</taxon>
        <taxon>Neoptera</taxon>
        <taxon>Paraneoptera</taxon>
        <taxon>Psocodea</taxon>
        <taxon>Troctomorpha</taxon>
        <taxon>Phthiraptera</taxon>
        <taxon>Amblycera</taxon>
        <taxon>Menoponidae</taxon>
        <taxon>Menopon</taxon>
    </lineage>
</organism>
<comment type="caution">
    <text evidence="2">The sequence shown here is derived from an EMBL/GenBank/DDBJ whole genome shotgun (WGS) entry which is preliminary data.</text>
</comment>
<sequence length="241" mass="27227">MSFSAIPVYLAFILNRFSIRFFTSCRCILGFTPFSASLTFGLSLVAILIKHPQLYPCWLRRVNAQIMFLYELFTSIIFIEIGFCLWNSLETLIFYKMPLFLEEHCISFGEYYIYIVESPIGVSLLSNILALALLLITLHSTKVCDFNLLRQKNGIHKFFADAGLTSKVCRHHKDVRNCCATESDSSISTPVCTTDTKEHTTGSLFSPPPPPIVPTCDRPISPMSCSHSPKMLRSGKKIYSN</sequence>